<dbReference type="Pfam" id="PF07333">
    <property type="entry name" value="SLR1-BP"/>
    <property type="match status" value="1"/>
</dbReference>
<dbReference type="GO" id="GO:0031640">
    <property type="term" value="P:killing of cells of another organism"/>
    <property type="evidence" value="ECO:0007669"/>
    <property type="project" value="UniProtKB-KW"/>
</dbReference>
<evidence type="ECO:0000256" key="2">
    <source>
        <dbReference type="ARBA" id="ARBA00022529"/>
    </source>
</evidence>
<name>A0A823A143_NELNU</name>
<feature type="chain" id="PRO_5033036074" description="Defensin-like protein" evidence="5">
    <location>
        <begin position="27"/>
        <end position="76"/>
    </location>
</feature>
<evidence type="ECO:0000313" key="7">
    <source>
        <dbReference type="Proteomes" id="UP000607653"/>
    </source>
</evidence>
<feature type="signal peptide" evidence="5">
    <location>
        <begin position="1"/>
        <end position="26"/>
    </location>
</feature>
<evidence type="ECO:0000256" key="5">
    <source>
        <dbReference type="SAM" id="SignalP"/>
    </source>
</evidence>
<organism evidence="6 7">
    <name type="scientific">Nelumbo nucifera</name>
    <name type="common">Sacred lotus</name>
    <dbReference type="NCBI Taxonomy" id="4432"/>
    <lineage>
        <taxon>Eukaryota</taxon>
        <taxon>Viridiplantae</taxon>
        <taxon>Streptophyta</taxon>
        <taxon>Embryophyta</taxon>
        <taxon>Tracheophyta</taxon>
        <taxon>Spermatophyta</taxon>
        <taxon>Magnoliopsida</taxon>
        <taxon>Proteales</taxon>
        <taxon>Nelumbonaceae</taxon>
        <taxon>Nelumbo</taxon>
    </lineage>
</organism>
<comment type="caution">
    <text evidence="6">The sequence shown here is derived from an EMBL/GenBank/DDBJ whole genome shotgun (WGS) entry which is preliminary data.</text>
</comment>
<evidence type="ECO:0000256" key="3">
    <source>
        <dbReference type="ARBA" id="ARBA00022577"/>
    </source>
</evidence>
<keyword evidence="7" id="KW-1185">Reference proteome</keyword>
<dbReference type="EMBL" id="DUZY01000008">
    <property type="protein sequence ID" value="DAD47888.1"/>
    <property type="molecule type" value="Genomic_DNA"/>
</dbReference>
<comment type="similarity">
    <text evidence="1">Belongs to the DEFL family.</text>
</comment>
<evidence type="ECO:0008006" key="8">
    <source>
        <dbReference type="Google" id="ProtNLM"/>
    </source>
</evidence>
<keyword evidence="5" id="KW-0732">Signal</keyword>
<reference evidence="6 7" key="1">
    <citation type="journal article" date="2020" name="Mol. Biol. Evol.">
        <title>Distinct Expression and Methylation Patterns for Genes with Different Fates following a Single Whole-Genome Duplication in Flowering Plants.</title>
        <authorList>
            <person name="Shi T."/>
            <person name="Rahmani R.S."/>
            <person name="Gugger P.F."/>
            <person name="Wang M."/>
            <person name="Li H."/>
            <person name="Zhang Y."/>
            <person name="Li Z."/>
            <person name="Wang Q."/>
            <person name="Van de Peer Y."/>
            <person name="Marchal K."/>
            <person name="Chen J."/>
        </authorList>
    </citation>
    <scope>NUCLEOTIDE SEQUENCE [LARGE SCALE GENOMIC DNA]</scope>
    <source>
        <tissue evidence="6">Leaf</tissue>
    </source>
</reference>
<keyword evidence="2" id="KW-0929">Antimicrobial</keyword>
<dbReference type="Proteomes" id="UP000607653">
    <property type="component" value="Unassembled WGS sequence"/>
</dbReference>
<protein>
    <recommendedName>
        <fullName evidence="8">Defensin-like protein</fullName>
    </recommendedName>
</protein>
<evidence type="ECO:0000256" key="4">
    <source>
        <dbReference type="ARBA" id="ARBA00022821"/>
    </source>
</evidence>
<sequence length="76" mass="8569">MAKLCLSFHVLALLLFFTGEMRTIEAVDGRTCQIAFVGCQVDSLCNQQCLEKYNGRGSCYRPPGTFISECMCWYPC</sequence>
<dbReference type="InterPro" id="IPR010851">
    <property type="entry name" value="DEFL"/>
</dbReference>
<evidence type="ECO:0000313" key="6">
    <source>
        <dbReference type="EMBL" id="DAD47888.1"/>
    </source>
</evidence>
<keyword evidence="4" id="KW-0611">Plant defense</keyword>
<dbReference type="AlphaFoldDB" id="A0A823A143"/>
<evidence type="ECO:0000256" key="1">
    <source>
        <dbReference type="ARBA" id="ARBA00006722"/>
    </source>
</evidence>
<keyword evidence="3" id="KW-0295">Fungicide</keyword>
<accession>A0A823A143</accession>
<gene>
    <name evidence="6" type="ORF">HUJ06_017825</name>
</gene>
<dbReference type="GO" id="GO:0050832">
    <property type="term" value="P:defense response to fungus"/>
    <property type="evidence" value="ECO:0007669"/>
    <property type="project" value="UniProtKB-KW"/>
</dbReference>
<proteinExistence type="inferred from homology"/>